<dbReference type="RefSeq" id="XP_044658008.1">
    <property type="nucleotide sequence ID" value="XM_044802073.1"/>
</dbReference>
<dbReference type="AlphaFoldDB" id="A0A9P3CJY6"/>
<evidence type="ECO:0000313" key="2">
    <source>
        <dbReference type="Proteomes" id="UP000825890"/>
    </source>
</evidence>
<proteinExistence type="predicted"/>
<evidence type="ECO:0000313" key="1">
    <source>
        <dbReference type="EMBL" id="GIZ43521.1"/>
    </source>
</evidence>
<comment type="caution">
    <text evidence="1">The sequence shown here is derived from an EMBL/GenBank/DDBJ whole genome shotgun (WGS) entry which is preliminary data.</text>
</comment>
<protein>
    <submittedName>
        <fullName evidence="1">Uncharacterized protein</fullName>
    </submittedName>
</protein>
<dbReference type="GeneID" id="68292320"/>
<sequence>MVGSPGPPPALSQAMDLLQAIFYAWRETNLRWKLYSYEPRKTGPGLDVSMHKAGQYSKDSNENVFAKFPDLQGLSLAGKAILAYNGCEDPPCFMHNTVEKVFDRLLAENVVTKVEEVRVYIRLTKKYVFEFYEGVRNDCGEPDHTLYRLETRSGDQFAVDFSGAQYGIFDGPIIPWHEYLDSYVEEVLDILDYGACLMRLSSGNEYEHIFVRARDMDAAIQDWCQQKEVGLGDVAMMGPGREFKIAQTEICQALTEGVRNGIRKRTAGLGTDIM</sequence>
<gene>
    <name evidence="1" type="ORF">CKM354_000674500</name>
</gene>
<name>A0A9P3CJY6_9PEZI</name>
<keyword evidence="2" id="KW-1185">Reference proteome</keyword>
<dbReference type="EMBL" id="BOLY01000004">
    <property type="protein sequence ID" value="GIZ43521.1"/>
    <property type="molecule type" value="Genomic_DNA"/>
</dbReference>
<organism evidence="1 2">
    <name type="scientific">Cercospora kikuchii</name>
    <dbReference type="NCBI Taxonomy" id="84275"/>
    <lineage>
        <taxon>Eukaryota</taxon>
        <taxon>Fungi</taxon>
        <taxon>Dikarya</taxon>
        <taxon>Ascomycota</taxon>
        <taxon>Pezizomycotina</taxon>
        <taxon>Dothideomycetes</taxon>
        <taxon>Dothideomycetidae</taxon>
        <taxon>Mycosphaerellales</taxon>
        <taxon>Mycosphaerellaceae</taxon>
        <taxon>Cercospora</taxon>
    </lineage>
</organism>
<accession>A0A9P3CJY6</accession>
<reference evidence="1 2" key="1">
    <citation type="submission" date="2021-01" db="EMBL/GenBank/DDBJ databases">
        <title>Cercospora kikuchii MAFF 305040 whole genome shotgun sequence.</title>
        <authorList>
            <person name="Kashiwa T."/>
            <person name="Suzuki T."/>
        </authorList>
    </citation>
    <scope>NUCLEOTIDE SEQUENCE [LARGE SCALE GENOMIC DNA]</scope>
    <source>
        <strain evidence="1 2">MAFF 305040</strain>
    </source>
</reference>
<dbReference type="Proteomes" id="UP000825890">
    <property type="component" value="Unassembled WGS sequence"/>
</dbReference>
<dbReference type="OrthoDB" id="432970at2759"/>